<dbReference type="EMBL" id="BLLF01000748">
    <property type="protein sequence ID" value="GFH14621.1"/>
    <property type="molecule type" value="Genomic_DNA"/>
</dbReference>
<proteinExistence type="predicted"/>
<organism evidence="1 2">
    <name type="scientific">Haematococcus lacustris</name>
    <name type="common">Green alga</name>
    <name type="synonym">Haematococcus pluvialis</name>
    <dbReference type="NCBI Taxonomy" id="44745"/>
    <lineage>
        <taxon>Eukaryota</taxon>
        <taxon>Viridiplantae</taxon>
        <taxon>Chlorophyta</taxon>
        <taxon>core chlorophytes</taxon>
        <taxon>Chlorophyceae</taxon>
        <taxon>CS clade</taxon>
        <taxon>Chlamydomonadales</taxon>
        <taxon>Haematococcaceae</taxon>
        <taxon>Haematococcus</taxon>
    </lineage>
</organism>
<dbReference type="Proteomes" id="UP000485058">
    <property type="component" value="Unassembled WGS sequence"/>
</dbReference>
<gene>
    <name evidence="1" type="ORF">HaLaN_10714</name>
</gene>
<keyword evidence="2" id="KW-1185">Reference proteome</keyword>
<protein>
    <submittedName>
        <fullName evidence="1">Uncharacterized protein</fullName>
    </submittedName>
</protein>
<evidence type="ECO:0000313" key="1">
    <source>
        <dbReference type="EMBL" id="GFH14621.1"/>
    </source>
</evidence>
<accession>A0A699YYA0</accession>
<evidence type="ECO:0000313" key="2">
    <source>
        <dbReference type="Proteomes" id="UP000485058"/>
    </source>
</evidence>
<dbReference type="AlphaFoldDB" id="A0A699YYA0"/>
<sequence length="376" mass="39130">MQLAGCPVVRDMGEEKDAQHIAQHHGTEHTHIEGHCDLQASSCSIWWERPCYGRGGNRQRWQQAEAAADRDGSRQDVEVEAEHAVPGCHPGGGTASSRGRHATWRAACQHEPEGTDSHLIMGWTPSDEDDNDEVLHCCTWLAAGRHSAFQGPQPFMPGMSVHSVASSVKGTQALLEAGTVPACSGGEHRGGVAHQPVHLPQPGPTKQVSCENTAMLPRAGARCQPCLSSSSSLLIGSNNVACGSHGDNNPAAAYPSQHRSHLAGRLDAAARHVRHSSAQLGNVCADVGSGVGVGRTAGEAGAGEARGLSRAGLGGGGAGGVGAGWCDKGDGGAGKVRGMMGVPDEEDDDGAELTMELRRWRAEPGDDGAELMMERS</sequence>
<reference evidence="1 2" key="1">
    <citation type="submission" date="2020-02" db="EMBL/GenBank/DDBJ databases">
        <title>Draft genome sequence of Haematococcus lacustris strain NIES-144.</title>
        <authorList>
            <person name="Morimoto D."/>
            <person name="Nakagawa S."/>
            <person name="Yoshida T."/>
            <person name="Sawayama S."/>
        </authorList>
    </citation>
    <scope>NUCLEOTIDE SEQUENCE [LARGE SCALE GENOMIC DNA]</scope>
    <source>
        <strain evidence="1 2">NIES-144</strain>
    </source>
</reference>
<comment type="caution">
    <text evidence="1">The sequence shown here is derived from an EMBL/GenBank/DDBJ whole genome shotgun (WGS) entry which is preliminary data.</text>
</comment>
<name>A0A699YYA0_HAELA</name>